<accession>A0A9N9AT82</accession>
<keyword evidence="4" id="KW-1185">Reference proteome</keyword>
<feature type="compositionally biased region" description="Polar residues" evidence="1">
    <location>
        <begin position="270"/>
        <end position="282"/>
    </location>
</feature>
<protein>
    <submittedName>
        <fullName evidence="3">729_t:CDS:1</fullName>
    </submittedName>
</protein>
<feature type="domain" description="BTB" evidence="2">
    <location>
        <begin position="197"/>
        <end position="315"/>
    </location>
</feature>
<sequence length="432" mass="49027">MLNFKFSDAATLITGAVSSSSSSSNTRQSTFNDEITFQFVVPDVLELSKPVHSPLFATADDIFWQLVFGPPNDKDSEFYDLFLTAIPNTQESVSESSWQARGGLTARVYLKNHITRNDIIAREFCTDGYSIMGTWIGFKKIWKKPSYLEGGKIVVGVEFTNVPKAKEHKSVLTLPWNSAPKYLIDAWQQHLGNQNTADVKFLVDDKPIYCHIDILKARSQHFRHLFEIEPPAQQERPKEEPKELSVGDALKNKNSSQPSFELVTLEDTPVQETSGSSTTPTNRLQTIKIDDTEINYTTFYEMIRYIYTDQITFNDSTVNPLSIYEIAVKYELPDLRIHAKTEIFQTLTFENVTARLFNDGTHKYPELRKYLVKYLVDNFTAIRETGEFKRVVGSPADFPHFAELMVEIFALLGPTANAAAASNNQFKPLTDQ</sequence>
<feature type="region of interest" description="Disordered" evidence="1">
    <location>
        <begin position="228"/>
        <end position="282"/>
    </location>
</feature>
<dbReference type="Pfam" id="PF00651">
    <property type="entry name" value="BTB"/>
    <property type="match status" value="1"/>
</dbReference>
<feature type="compositionally biased region" description="Basic and acidic residues" evidence="1">
    <location>
        <begin position="235"/>
        <end position="245"/>
    </location>
</feature>
<name>A0A9N9AT82_9GLOM</name>
<organism evidence="3 4">
    <name type="scientific">Ambispora gerdemannii</name>
    <dbReference type="NCBI Taxonomy" id="144530"/>
    <lineage>
        <taxon>Eukaryota</taxon>
        <taxon>Fungi</taxon>
        <taxon>Fungi incertae sedis</taxon>
        <taxon>Mucoromycota</taxon>
        <taxon>Glomeromycotina</taxon>
        <taxon>Glomeromycetes</taxon>
        <taxon>Archaeosporales</taxon>
        <taxon>Ambisporaceae</taxon>
        <taxon>Ambispora</taxon>
    </lineage>
</organism>
<dbReference type="EMBL" id="CAJVPL010000967">
    <property type="protein sequence ID" value="CAG8544012.1"/>
    <property type="molecule type" value="Genomic_DNA"/>
</dbReference>
<dbReference type="OrthoDB" id="6359816at2759"/>
<reference evidence="3" key="1">
    <citation type="submission" date="2021-06" db="EMBL/GenBank/DDBJ databases">
        <authorList>
            <person name="Kallberg Y."/>
            <person name="Tangrot J."/>
            <person name="Rosling A."/>
        </authorList>
    </citation>
    <scope>NUCLEOTIDE SEQUENCE</scope>
    <source>
        <strain evidence="3">MT106</strain>
    </source>
</reference>
<evidence type="ECO:0000259" key="2">
    <source>
        <dbReference type="PROSITE" id="PS50097"/>
    </source>
</evidence>
<dbReference type="AlphaFoldDB" id="A0A9N9AT82"/>
<dbReference type="SMART" id="SM00225">
    <property type="entry name" value="BTB"/>
    <property type="match status" value="1"/>
</dbReference>
<dbReference type="SUPFAM" id="SSF54695">
    <property type="entry name" value="POZ domain"/>
    <property type="match status" value="1"/>
</dbReference>
<proteinExistence type="predicted"/>
<dbReference type="PROSITE" id="PS50097">
    <property type="entry name" value="BTB"/>
    <property type="match status" value="1"/>
</dbReference>
<gene>
    <name evidence="3" type="ORF">AGERDE_LOCUS6330</name>
</gene>
<evidence type="ECO:0000313" key="4">
    <source>
        <dbReference type="Proteomes" id="UP000789831"/>
    </source>
</evidence>
<comment type="caution">
    <text evidence="3">The sequence shown here is derived from an EMBL/GenBank/DDBJ whole genome shotgun (WGS) entry which is preliminary data.</text>
</comment>
<dbReference type="Proteomes" id="UP000789831">
    <property type="component" value="Unassembled WGS sequence"/>
</dbReference>
<dbReference type="InterPro" id="IPR000210">
    <property type="entry name" value="BTB/POZ_dom"/>
</dbReference>
<evidence type="ECO:0000256" key="1">
    <source>
        <dbReference type="SAM" id="MobiDB-lite"/>
    </source>
</evidence>
<dbReference type="InterPro" id="IPR011333">
    <property type="entry name" value="SKP1/BTB/POZ_sf"/>
</dbReference>
<dbReference type="PANTHER" id="PTHR24413">
    <property type="entry name" value="SPECKLE-TYPE POZ PROTEIN"/>
    <property type="match status" value="1"/>
</dbReference>
<dbReference type="Gene3D" id="3.30.710.10">
    <property type="entry name" value="Potassium Channel Kv1.1, Chain A"/>
    <property type="match status" value="1"/>
</dbReference>
<evidence type="ECO:0000313" key="3">
    <source>
        <dbReference type="EMBL" id="CAG8544012.1"/>
    </source>
</evidence>